<protein>
    <recommendedName>
        <fullName evidence="2">Virion structural protein</fullName>
    </recommendedName>
</protein>
<sequence>MANTFKLKTKLGSNVAADAVQDVYTVPGATTSIIIGLTIANLTSNSVTVDVKIDRVSANDVSIGLNLPIPSGGSLDALAGKVVLETTDKLTVTCDTLNGIDTTLSVMEIT</sequence>
<proteinExistence type="predicted"/>
<dbReference type="EMBL" id="UINC01127708">
    <property type="protein sequence ID" value="SVD07003.1"/>
    <property type="molecule type" value="Genomic_DNA"/>
</dbReference>
<evidence type="ECO:0000313" key="1">
    <source>
        <dbReference type="EMBL" id="SVD07003.1"/>
    </source>
</evidence>
<gene>
    <name evidence="1" type="ORF">METZ01_LOCUS359857</name>
</gene>
<organism evidence="1">
    <name type="scientific">marine metagenome</name>
    <dbReference type="NCBI Taxonomy" id="408172"/>
    <lineage>
        <taxon>unclassified sequences</taxon>
        <taxon>metagenomes</taxon>
        <taxon>ecological metagenomes</taxon>
    </lineage>
</organism>
<evidence type="ECO:0008006" key="2">
    <source>
        <dbReference type="Google" id="ProtNLM"/>
    </source>
</evidence>
<name>A0A382SAW5_9ZZZZ</name>
<reference evidence="1" key="1">
    <citation type="submission" date="2018-05" db="EMBL/GenBank/DDBJ databases">
        <authorList>
            <person name="Lanie J.A."/>
            <person name="Ng W.-L."/>
            <person name="Kazmierczak K.M."/>
            <person name="Andrzejewski T.M."/>
            <person name="Davidsen T.M."/>
            <person name="Wayne K.J."/>
            <person name="Tettelin H."/>
            <person name="Glass J.I."/>
            <person name="Rusch D."/>
            <person name="Podicherti R."/>
            <person name="Tsui H.-C.T."/>
            <person name="Winkler M.E."/>
        </authorList>
    </citation>
    <scope>NUCLEOTIDE SEQUENCE</scope>
</reference>
<dbReference type="AlphaFoldDB" id="A0A382SAW5"/>
<accession>A0A382SAW5</accession>